<accession>A0AAV7NCX0</accession>
<dbReference type="AlphaFoldDB" id="A0AAV7NCX0"/>
<gene>
    <name evidence="1" type="ORF">NDU88_007965</name>
</gene>
<dbReference type="EMBL" id="JANPWB010000013">
    <property type="protein sequence ID" value="KAJ1110615.1"/>
    <property type="molecule type" value="Genomic_DNA"/>
</dbReference>
<dbReference type="Proteomes" id="UP001066276">
    <property type="component" value="Chromosome 9"/>
</dbReference>
<proteinExistence type="predicted"/>
<protein>
    <submittedName>
        <fullName evidence="1">Uncharacterized protein</fullName>
    </submittedName>
</protein>
<name>A0AAV7NCX0_PLEWA</name>
<reference evidence="1" key="1">
    <citation type="journal article" date="2022" name="bioRxiv">
        <title>Sequencing and chromosome-scale assembly of the giantPleurodeles waltlgenome.</title>
        <authorList>
            <person name="Brown T."/>
            <person name="Elewa A."/>
            <person name="Iarovenko S."/>
            <person name="Subramanian E."/>
            <person name="Araus A.J."/>
            <person name="Petzold A."/>
            <person name="Susuki M."/>
            <person name="Suzuki K.-i.T."/>
            <person name="Hayashi T."/>
            <person name="Toyoda A."/>
            <person name="Oliveira C."/>
            <person name="Osipova E."/>
            <person name="Leigh N.D."/>
            <person name="Simon A."/>
            <person name="Yun M.H."/>
        </authorList>
    </citation>
    <scope>NUCLEOTIDE SEQUENCE</scope>
    <source>
        <strain evidence="1">20211129_DDA</strain>
        <tissue evidence="1">Liver</tissue>
    </source>
</reference>
<organism evidence="1 2">
    <name type="scientific">Pleurodeles waltl</name>
    <name type="common">Iberian ribbed newt</name>
    <dbReference type="NCBI Taxonomy" id="8319"/>
    <lineage>
        <taxon>Eukaryota</taxon>
        <taxon>Metazoa</taxon>
        <taxon>Chordata</taxon>
        <taxon>Craniata</taxon>
        <taxon>Vertebrata</taxon>
        <taxon>Euteleostomi</taxon>
        <taxon>Amphibia</taxon>
        <taxon>Batrachia</taxon>
        <taxon>Caudata</taxon>
        <taxon>Salamandroidea</taxon>
        <taxon>Salamandridae</taxon>
        <taxon>Pleurodelinae</taxon>
        <taxon>Pleurodeles</taxon>
    </lineage>
</organism>
<evidence type="ECO:0000313" key="1">
    <source>
        <dbReference type="EMBL" id="KAJ1110615.1"/>
    </source>
</evidence>
<keyword evidence="2" id="KW-1185">Reference proteome</keyword>
<sequence>MYTKNKSIQERLWIEGESSLKDIIALVKKAELSERCAKITLAQDKKSEEVVAKVNDRKRNKESMDKRDNDFKKEKYHTFATSQKSNMPDRSKNECFHCRSAYHSAKFDGCPAKNAKGLECGTLGHFARVFIKKQMKKVNSKVARIKDVEEECSDDIDKDVNIKLRELDQDPWNDLCVAGVFDGNTSSSLQEEEWIKEYEKDDVWKEVKNKVILGWNDDNKVKSSDI</sequence>
<evidence type="ECO:0000313" key="2">
    <source>
        <dbReference type="Proteomes" id="UP001066276"/>
    </source>
</evidence>
<comment type="caution">
    <text evidence="1">The sequence shown here is derived from an EMBL/GenBank/DDBJ whole genome shotgun (WGS) entry which is preliminary data.</text>
</comment>